<comment type="caution">
    <text evidence="3">The sequence shown here is derived from an EMBL/GenBank/DDBJ whole genome shotgun (WGS) entry which is preliminary data.</text>
</comment>
<dbReference type="SUPFAM" id="SSF52540">
    <property type="entry name" value="P-loop containing nucleoside triphosphate hydrolases"/>
    <property type="match status" value="1"/>
</dbReference>
<dbReference type="Gene3D" id="3.40.50.300">
    <property type="entry name" value="P-loop containing nucleotide triphosphate hydrolases"/>
    <property type="match status" value="1"/>
</dbReference>
<sequence>MSRCLKALARELNIPVVCAAQLNRGPADRPSHRPRMSDLRESGSIEQDADVVALLHNEDYYHRGEPDYPKKGVTELIIAKQRNGPTGLVYFNFLPECTRFEPADSPEVYDSATSGF</sequence>
<gene>
    <name evidence="3" type="ORF">LCGC14_3120750</name>
</gene>
<feature type="region of interest" description="Disordered" evidence="1">
    <location>
        <begin position="23"/>
        <end position="44"/>
    </location>
</feature>
<dbReference type="PANTHER" id="PTHR30153">
    <property type="entry name" value="REPLICATIVE DNA HELICASE DNAB"/>
    <property type="match status" value="1"/>
</dbReference>
<dbReference type="InterPro" id="IPR007694">
    <property type="entry name" value="DNA_helicase_DnaB-like_C"/>
</dbReference>
<dbReference type="GO" id="GO:0005829">
    <property type="term" value="C:cytosol"/>
    <property type="evidence" value="ECO:0007669"/>
    <property type="project" value="TreeGrafter"/>
</dbReference>
<proteinExistence type="predicted"/>
<feature type="domain" description="SF4 helicase" evidence="2">
    <location>
        <begin position="1"/>
        <end position="107"/>
    </location>
</feature>
<evidence type="ECO:0000313" key="3">
    <source>
        <dbReference type="EMBL" id="KKK50866.1"/>
    </source>
</evidence>
<feature type="compositionally biased region" description="Basic and acidic residues" evidence="1">
    <location>
        <begin position="26"/>
        <end position="43"/>
    </location>
</feature>
<dbReference type="Pfam" id="PF03796">
    <property type="entry name" value="DnaB_C"/>
    <property type="match status" value="1"/>
</dbReference>
<dbReference type="PROSITE" id="PS51199">
    <property type="entry name" value="SF4_HELICASE"/>
    <property type="match status" value="1"/>
</dbReference>
<dbReference type="GO" id="GO:0005524">
    <property type="term" value="F:ATP binding"/>
    <property type="evidence" value="ECO:0007669"/>
    <property type="project" value="InterPro"/>
</dbReference>
<protein>
    <recommendedName>
        <fullName evidence="2">SF4 helicase domain-containing protein</fullName>
    </recommendedName>
</protein>
<evidence type="ECO:0000259" key="2">
    <source>
        <dbReference type="PROSITE" id="PS51199"/>
    </source>
</evidence>
<dbReference type="AlphaFoldDB" id="A0A0F8YSA8"/>
<accession>A0A0F8YSA8</accession>
<dbReference type="GO" id="GO:0006260">
    <property type="term" value="P:DNA replication"/>
    <property type="evidence" value="ECO:0007669"/>
    <property type="project" value="InterPro"/>
</dbReference>
<evidence type="ECO:0000256" key="1">
    <source>
        <dbReference type="SAM" id="MobiDB-lite"/>
    </source>
</evidence>
<dbReference type="GO" id="GO:0003678">
    <property type="term" value="F:DNA helicase activity"/>
    <property type="evidence" value="ECO:0007669"/>
    <property type="project" value="InterPro"/>
</dbReference>
<dbReference type="EMBL" id="LAZR01067802">
    <property type="protein sequence ID" value="KKK50866.1"/>
    <property type="molecule type" value="Genomic_DNA"/>
</dbReference>
<reference evidence="3" key="1">
    <citation type="journal article" date="2015" name="Nature">
        <title>Complex archaea that bridge the gap between prokaryotes and eukaryotes.</title>
        <authorList>
            <person name="Spang A."/>
            <person name="Saw J.H."/>
            <person name="Jorgensen S.L."/>
            <person name="Zaremba-Niedzwiedzka K."/>
            <person name="Martijn J."/>
            <person name="Lind A.E."/>
            <person name="van Eijk R."/>
            <person name="Schleper C."/>
            <person name="Guy L."/>
            <person name="Ettema T.J."/>
        </authorList>
    </citation>
    <scope>NUCLEOTIDE SEQUENCE</scope>
</reference>
<feature type="non-terminal residue" evidence="3">
    <location>
        <position position="1"/>
    </location>
</feature>
<dbReference type="InterPro" id="IPR027417">
    <property type="entry name" value="P-loop_NTPase"/>
</dbReference>
<dbReference type="PANTHER" id="PTHR30153:SF2">
    <property type="entry name" value="REPLICATIVE DNA HELICASE"/>
    <property type="match status" value="1"/>
</dbReference>
<organism evidence="3">
    <name type="scientific">marine sediment metagenome</name>
    <dbReference type="NCBI Taxonomy" id="412755"/>
    <lineage>
        <taxon>unclassified sequences</taxon>
        <taxon>metagenomes</taxon>
        <taxon>ecological metagenomes</taxon>
    </lineage>
</organism>
<name>A0A0F8YSA8_9ZZZZ</name>